<dbReference type="Gene3D" id="3.10.290.10">
    <property type="entry name" value="RNA-binding S4 domain"/>
    <property type="match status" value="1"/>
</dbReference>
<keyword evidence="3 6" id="KW-0413">Isomerase</keyword>
<dbReference type="NCBIfam" id="TIGR00005">
    <property type="entry name" value="rluA_subfam"/>
    <property type="match status" value="1"/>
</dbReference>
<dbReference type="PROSITE" id="PS50889">
    <property type="entry name" value="S4"/>
    <property type="match status" value="1"/>
</dbReference>
<reference evidence="8 9" key="1">
    <citation type="submission" date="2020-10" db="EMBL/GenBank/DDBJ databases">
        <title>Ca. Dormibacterota MAGs.</title>
        <authorList>
            <person name="Montgomery K."/>
        </authorList>
    </citation>
    <scope>NUCLEOTIDE SEQUENCE [LARGE SCALE GENOMIC DNA]</scope>
    <source>
        <strain evidence="8">Mitchell_Peninsula_5</strain>
    </source>
</reference>
<protein>
    <recommendedName>
        <fullName evidence="6">Pseudouridine synthase</fullName>
        <ecNumber evidence="6">5.4.99.-</ecNumber>
    </recommendedName>
</protein>
<evidence type="ECO:0000256" key="2">
    <source>
        <dbReference type="ARBA" id="ARBA00010876"/>
    </source>
</evidence>
<gene>
    <name evidence="8" type="ORF">JF887_02830</name>
</gene>
<dbReference type="InterPro" id="IPR050188">
    <property type="entry name" value="RluA_PseudoU_synthase"/>
</dbReference>
<dbReference type="CDD" id="cd02869">
    <property type="entry name" value="PseudoU_synth_RluA_like"/>
    <property type="match status" value="1"/>
</dbReference>
<organism evidence="8 9">
    <name type="scientific">Candidatus Amunia macphersoniae</name>
    <dbReference type="NCBI Taxonomy" id="3127014"/>
    <lineage>
        <taxon>Bacteria</taxon>
        <taxon>Bacillati</taxon>
        <taxon>Candidatus Dormiibacterota</taxon>
        <taxon>Candidatus Dormibacteria</taxon>
        <taxon>Candidatus Aeolococcales</taxon>
        <taxon>Candidatus Aeolococcaceae</taxon>
        <taxon>Candidatus Amunia</taxon>
    </lineage>
</organism>
<evidence type="ECO:0000313" key="8">
    <source>
        <dbReference type="EMBL" id="MBJ7608354.1"/>
    </source>
</evidence>
<dbReference type="Gene3D" id="3.30.2350.10">
    <property type="entry name" value="Pseudouridine synthase"/>
    <property type="match status" value="1"/>
</dbReference>
<dbReference type="Pfam" id="PF01479">
    <property type="entry name" value="S4"/>
    <property type="match status" value="1"/>
</dbReference>
<dbReference type="AlphaFoldDB" id="A0A934KDF9"/>
<dbReference type="EC" id="5.4.99.-" evidence="6"/>
<dbReference type="InterPro" id="IPR036986">
    <property type="entry name" value="S4_RNA-bd_sf"/>
</dbReference>
<feature type="active site" evidence="4">
    <location>
        <position position="136"/>
    </location>
</feature>
<dbReference type="InterPro" id="IPR002942">
    <property type="entry name" value="S4_RNA-bd"/>
</dbReference>
<evidence type="ECO:0000259" key="7">
    <source>
        <dbReference type="SMART" id="SM00363"/>
    </source>
</evidence>
<dbReference type="CDD" id="cd00165">
    <property type="entry name" value="S4"/>
    <property type="match status" value="1"/>
</dbReference>
<dbReference type="PANTHER" id="PTHR21600">
    <property type="entry name" value="MITOCHONDRIAL RNA PSEUDOURIDINE SYNTHASE"/>
    <property type="match status" value="1"/>
</dbReference>
<comment type="function">
    <text evidence="6">Responsible for synthesis of pseudouridine from uracil.</text>
</comment>
<feature type="domain" description="RNA-binding S4" evidence="7">
    <location>
        <begin position="12"/>
        <end position="71"/>
    </location>
</feature>
<keyword evidence="5" id="KW-0694">RNA-binding</keyword>
<dbReference type="GO" id="GO:0003723">
    <property type="term" value="F:RNA binding"/>
    <property type="evidence" value="ECO:0007669"/>
    <property type="project" value="UniProtKB-KW"/>
</dbReference>
<evidence type="ECO:0000256" key="4">
    <source>
        <dbReference type="PIRSR" id="PIRSR606225-1"/>
    </source>
</evidence>
<dbReference type="InterPro" id="IPR006225">
    <property type="entry name" value="PsdUridine_synth_RluC/D"/>
</dbReference>
<evidence type="ECO:0000256" key="6">
    <source>
        <dbReference type="RuleBase" id="RU362028"/>
    </source>
</evidence>
<sequence length="301" mass="32304">MTGAVEHGERSIRLDMRVVEQAGVSRSAAQALIAGGHVRVNNRPAKSGQRVGGADEVVVVVPPAAVAQQLPDGPPVPLTIVYEDGDLAVVDKPAGMVVHPAPGHPVGTLADGLRQRGVTWSQLGGEQRPGIVHRLDRDTSGLLVVAKTEAAHHSLSQQLQRRTLGRVYWALVHGTFRESTGRVDAPVGRDPGHRQRMAVVDAGRPAITDFAVVERLRRFTRLEVRLLSGRTHQIRVHLASIGHPIAGDPVYGRRGDVVAPRPALHAQRLSFLHPDDGRLCEFESPLPADLSTAMLVAAEVS</sequence>
<name>A0A934KDF9_9BACT</name>
<comment type="caution">
    <text evidence="8">The sequence shown here is derived from an EMBL/GenBank/DDBJ whole genome shotgun (WGS) entry which is preliminary data.</text>
</comment>
<evidence type="ECO:0000256" key="1">
    <source>
        <dbReference type="ARBA" id="ARBA00000073"/>
    </source>
</evidence>
<evidence type="ECO:0000256" key="5">
    <source>
        <dbReference type="PROSITE-ProRule" id="PRU00182"/>
    </source>
</evidence>
<dbReference type="SUPFAM" id="SSF55174">
    <property type="entry name" value="Alpha-L RNA-binding motif"/>
    <property type="match status" value="1"/>
</dbReference>
<dbReference type="PANTHER" id="PTHR21600:SF44">
    <property type="entry name" value="RIBOSOMAL LARGE SUBUNIT PSEUDOURIDINE SYNTHASE D"/>
    <property type="match status" value="1"/>
</dbReference>
<proteinExistence type="inferred from homology"/>
<dbReference type="InterPro" id="IPR006224">
    <property type="entry name" value="PsdUridine_synth_RluA-like_CS"/>
</dbReference>
<dbReference type="GO" id="GO:0120159">
    <property type="term" value="F:rRNA pseudouridine synthase activity"/>
    <property type="evidence" value="ECO:0007669"/>
    <property type="project" value="UniProtKB-ARBA"/>
</dbReference>
<dbReference type="GO" id="GO:0000455">
    <property type="term" value="P:enzyme-directed rRNA pseudouridine synthesis"/>
    <property type="evidence" value="ECO:0007669"/>
    <property type="project" value="UniProtKB-ARBA"/>
</dbReference>
<dbReference type="Proteomes" id="UP000614410">
    <property type="component" value="Unassembled WGS sequence"/>
</dbReference>
<dbReference type="InterPro" id="IPR020103">
    <property type="entry name" value="PsdUridine_synth_cat_dom_sf"/>
</dbReference>
<dbReference type="SMART" id="SM00363">
    <property type="entry name" value="S4"/>
    <property type="match status" value="1"/>
</dbReference>
<dbReference type="SUPFAM" id="SSF55120">
    <property type="entry name" value="Pseudouridine synthase"/>
    <property type="match status" value="1"/>
</dbReference>
<accession>A0A934KDF9</accession>
<evidence type="ECO:0000256" key="3">
    <source>
        <dbReference type="ARBA" id="ARBA00023235"/>
    </source>
</evidence>
<comment type="similarity">
    <text evidence="2 6">Belongs to the pseudouridine synthase RluA family.</text>
</comment>
<comment type="catalytic activity">
    <reaction evidence="1 6">
        <text>a uridine in RNA = a pseudouridine in RNA</text>
        <dbReference type="Rhea" id="RHEA:48348"/>
        <dbReference type="Rhea" id="RHEA-COMP:12068"/>
        <dbReference type="Rhea" id="RHEA-COMP:12069"/>
        <dbReference type="ChEBI" id="CHEBI:65314"/>
        <dbReference type="ChEBI" id="CHEBI:65315"/>
    </reaction>
</comment>
<dbReference type="InterPro" id="IPR006145">
    <property type="entry name" value="PsdUridine_synth_RsuA/RluA"/>
</dbReference>
<dbReference type="PROSITE" id="PS01129">
    <property type="entry name" value="PSI_RLU"/>
    <property type="match status" value="1"/>
</dbReference>
<evidence type="ECO:0000313" key="9">
    <source>
        <dbReference type="Proteomes" id="UP000614410"/>
    </source>
</evidence>
<dbReference type="Pfam" id="PF00849">
    <property type="entry name" value="PseudoU_synth_2"/>
    <property type="match status" value="1"/>
</dbReference>
<dbReference type="EMBL" id="JAEKNN010000012">
    <property type="protein sequence ID" value="MBJ7608354.1"/>
    <property type="molecule type" value="Genomic_DNA"/>
</dbReference>